<reference evidence="3 4" key="1">
    <citation type="submission" date="2018-11" db="EMBL/GenBank/DDBJ databases">
        <title>Genomic Encyclopedia of Type Strains, Phase IV (KMG-IV): sequencing the most valuable type-strain genomes for metagenomic binning, comparative biology and taxonomic classification.</title>
        <authorList>
            <person name="Goeker M."/>
        </authorList>
    </citation>
    <scope>NUCLEOTIDE SEQUENCE [LARGE SCALE GENOMIC DNA]</scope>
    <source>
        <strain evidence="3 4">DSM 22027</strain>
    </source>
</reference>
<accession>A0A3N1VF63</accession>
<name>A0A3N1VF63_9BACT</name>
<gene>
    <name evidence="3" type="ORF">EDC27_0703</name>
</gene>
<dbReference type="Pfam" id="PF09723">
    <property type="entry name" value="Zn_ribbon_8"/>
    <property type="match status" value="1"/>
</dbReference>
<keyword evidence="4" id="KW-1185">Reference proteome</keyword>
<evidence type="ECO:0000313" key="4">
    <source>
        <dbReference type="Proteomes" id="UP000276223"/>
    </source>
</evidence>
<organism evidence="3 4">
    <name type="scientific">Desulfosoma caldarium</name>
    <dbReference type="NCBI Taxonomy" id="610254"/>
    <lineage>
        <taxon>Bacteria</taxon>
        <taxon>Pseudomonadati</taxon>
        <taxon>Thermodesulfobacteriota</taxon>
        <taxon>Syntrophobacteria</taxon>
        <taxon>Syntrophobacterales</taxon>
        <taxon>Syntrophobacteraceae</taxon>
        <taxon>Desulfosoma</taxon>
    </lineage>
</organism>
<dbReference type="PANTHER" id="PTHR34404:SF2">
    <property type="entry name" value="CONSERVED SERINE RICH PROTEIN"/>
    <property type="match status" value="1"/>
</dbReference>
<sequence length="99" mass="10627">MPIYEYECTQCGQITEAMQRFSDPPLTQCCHCHGPLRKMISMSTFHLKGSGWYVTDYAGRKQNDNSHAKKSADAGSSSSDSSSSSTPSSSGTSSSSSSE</sequence>
<feature type="region of interest" description="Disordered" evidence="1">
    <location>
        <begin position="63"/>
        <end position="99"/>
    </location>
</feature>
<dbReference type="Proteomes" id="UP000276223">
    <property type="component" value="Unassembled WGS sequence"/>
</dbReference>
<evidence type="ECO:0000256" key="1">
    <source>
        <dbReference type="SAM" id="MobiDB-lite"/>
    </source>
</evidence>
<protein>
    <submittedName>
        <fullName evidence="3">Putative FmdB family regulatory protein</fullName>
    </submittedName>
</protein>
<evidence type="ECO:0000313" key="3">
    <source>
        <dbReference type="EMBL" id="ROR01526.1"/>
    </source>
</evidence>
<comment type="caution">
    <text evidence="3">The sequence shown here is derived from an EMBL/GenBank/DDBJ whole genome shotgun (WGS) entry which is preliminary data.</text>
</comment>
<dbReference type="NCBIfam" id="TIGR02605">
    <property type="entry name" value="CxxC_CxxC_SSSS"/>
    <property type="match status" value="1"/>
</dbReference>
<feature type="compositionally biased region" description="Basic and acidic residues" evidence="1">
    <location>
        <begin position="63"/>
        <end position="72"/>
    </location>
</feature>
<proteinExistence type="predicted"/>
<feature type="domain" description="Putative regulatory protein FmdB zinc ribbon" evidence="2">
    <location>
        <begin position="1"/>
        <end position="41"/>
    </location>
</feature>
<dbReference type="OrthoDB" id="9813321at2"/>
<dbReference type="InterPro" id="IPR013429">
    <property type="entry name" value="Regulatory_FmdB_Zinc_ribbon"/>
</dbReference>
<dbReference type="RefSeq" id="WP_123289243.1">
    <property type="nucleotide sequence ID" value="NZ_RJVA01000010.1"/>
</dbReference>
<dbReference type="EMBL" id="RJVA01000010">
    <property type="protein sequence ID" value="ROR01526.1"/>
    <property type="molecule type" value="Genomic_DNA"/>
</dbReference>
<dbReference type="PANTHER" id="PTHR34404">
    <property type="entry name" value="REGULATORY PROTEIN, FMDB FAMILY"/>
    <property type="match status" value="1"/>
</dbReference>
<dbReference type="AlphaFoldDB" id="A0A3N1VF63"/>
<dbReference type="SMART" id="SM00834">
    <property type="entry name" value="CxxC_CXXC_SSSS"/>
    <property type="match status" value="1"/>
</dbReference>
<feature type="compositionally biased region" description="Low complexity" evidence="1">
    <location>
        <begin position="73"/>
        <end position="99"/>
    </location>
</feature>
<evidence type="ECO:0000259" key="2">
    <source>
        <dbReference type="SMART" id="SM00834"/>
    </source>
</evidence>